<feature type="transmembrane region" description="Helical" evidence="3">
    <location>
        <begin position="840"/>
        <end position="858"/>
    </location>
</feature>
<keyword evidence="3" id="KW-0812">Transmembrane</keyword>
<dbReference type="SUPFAM" id="SSF56399">
    <property type="entry name" value="ADP-ribosylation"/>
    <property type="match status" value="1"/>
</dbReference>
<comment type="caution">
    <text evidence="5">The sequence shown here is derived from an EMBL/GenBank/DDBJ whole genome shotgun (WGS) entry which is preliminary data.</text>
</comment>
<dbReference type="InterPro" id="IPR056823">
    <property type="entry name" value="TEN-like_YD-shell"/>
</dbReference>
<proteinExistence type="predicted"/>
<dbReference type="EMBL" id="RBRE01000084">
    <property type="protein sequence ID" value="RMQ41945.1"/>
    <property type="molecule type" value="Genomic_DNA"/>
</dbReference>
<dbReference type="InterPro" id="IPR006530">
    <property type="entry name" value="YD"/>
</dbReference>
<accession>A0A3M4LK95</accession>
<evidence type="ECO:0000256" key="1">
    <source>
        <dbReference type="ARBA" id="ARBA00022737"/>
    </source>
</evidence>
<keyword evidence="3" id="KW-0472">Membrane</keyword>
<dbReference type="Pfam" id="PF25023">
    <property type="entry name" value="TEN_YD-shell"/>
    <property type="match status" value="1"/>
</dbReference>
<gene>
    <name evidence="5" type="ORF">ALQ04_02551</name>
</gene>
<feature type="compositionally biased region" description="Low complexity" evidence="2">
    <location>
        <begin position="895"/>
        <end position="920"/>
    </location>
</feature>
<dbReference type="NCBIfam" id="TIGR03696">
    <property type="entry name" value="Rhs_assc_core"/>
    <property type="match status" value="1"/>
</dbReference>
<dbReference type="Gene3D" id="2.180.10.10">
    <property type="entry name" value="RHS repeat-associated core"/>
    <property type="match status" value="1"/>
</dbReference>
<evidence type="ECO:0000313" key="5">
    <source>
        <dbReference type="EMBL" id="RMQ41945.1"/>
    </source>
</evidence>
<dbReference type="PANTHER" id="PTHR32305:SF15">
    <property type="entry name" value="PROTEIN RHSA-RELATED"/>
    <property type="match status" value="1"/>
</dbReference>
<feature type="transmembrane region" description="Helical" evidence="3">
    <location>
        <begin position="775"/>
        <end position="799"/>
    </location>
</feature>
<evidence type="ECO:0000256" key="3">
    <source>
        <dbReference type="SAM" id="Phobius"/>
    </source>
</evidence>
<dbReference type="NCBIfam" id="TIGR01643">
    <property type="entry name" value="YD_repeat_2x"/>
    <property type="match status" value="1"/>
</dbReference>
<organism evidence="5 6">
    <name type="scientific">Pseudomonas cichorii</name>
    <dbReference type="NCBI Taxonomy" id="36746"/>
    <lineage>
        <taxon>Bacteria</taxon>
        <taxon>Pseudomonadati</taxon>
        <taxon>Pseudomonadota</taxon>
        <taxon>Gammaproteobacteria</taxon>
        <taxon>Pseudomonadales</taxon>
        <taxon>Pseudomonadaceae</taxon>
        <taxon>Pseudomonas</taxon>
    </lineage>
</organism>
<dbReference type="Proteomes" id="UP000277236">
    <property type="component" value="Unassembled WGS sequence"/>
</dbReference>
<feature type="region of interest" description="Disordered" evidence="2">
    <location>
        <begin position="876"/>
        <end position="937"/>
    </location>
</feature>
<feature type="domain" description="Teneurin-like YD-shell" evidence="4">
    <location>
        <begin position="371"/>
        <end position="620"/>
    </location>
</feature>
<keyword evidence="3" id="KW-1133">Transmembrane helix</keyword>
<evidence type="ECO:0000313" key="6">
    <source>
        <dbReference type="Proteomes" id="UP000277236"/>
    </source>
</evidence>
<sequence length="1038" mass="113673">MTEETVAPGTPYEATRRYGYVLSAIEGQQAEQEVTNVKGIKTRTLLDGINRVVEELHQGVDESSLTDYFQTYSALHDRRGLLIQDTVSDWLPTDNAAEPGFRLRELPLTSSYEYDDWGELRSVTGPDGVSQVSETDPLRQSQRSWMQSNDTPPLISNRVETRSNRFGKPEWNKVLDAGGNTVSQTDYAYDGLGRCIQEVNPLRHSTRFSYGPWSRVISTTLPDLTVIEKDYAPHSNEALATALRVRAAQAPESILLGEQGFDGLDRAIQVRVGPRITRLVYKGGQMQVDECITPGNHSIHYQYSPGLTNQPITTIAGNEQADFTYDFKTAALTTSQNSRSRTEFDYNHNGYLTAERRIENGMTLETRHTSSFAGRALSRQEPGGLTSIYEYDLQGRLASITQGQLQAEFNWSSLGQLQSTLTTDIGSGNTLRTSLQYNDLGQETERTLELTGHITRTISQTWRKDGRLSSRHLQTQDRSLLDETFDYDERGRLTLHACTGETLPQDRYGNEISEQHFDFDALDNITQVNSTFADGSSDQALFSFAADDPTQLVNITHTHPHYPASITLDYDADGNLLHDENAQRLAYDTQNRLLGVIATDGSETAQYRYDSHNHLVGVRQGSAGESLRFYQGERLSSSILDNETTSYLYSGNQPLGQQTLGDEAKTLLFMTDAKQSLLGESQQDELRTAVYSAYGERSSEDRLHSLLGFNGEVRDEVSGWYLLGRGYRAYNPTLMRFHSPDSLSPFGAGGLNPYVYCLGDPIGFVDPTGHISRGLLMAFNIVGLVAATIGIVASVGTIAPALSWAFAVYAGSIAAGAGAVGTGVASHVVSDMKTKEVLDLTSFALGMTSMFLGMRTALTGVSKWSTKAAASSVDEFTQTAPLKPPKMTPNGSFKAPSISGSTSSSAPNAASSAAPSAIPTRLRPMFPKKPGTGQPAINYDEWAGFDLRPFERGVNKSTQTESFLGSSLNEANFPPPPQPVTAVESTVSITPPRSPAPEQGIQGEFIKWINASDGKATTLGKTELPGQVRQLLKEVRKP</sequence>
<feature type="compositionally biased region" description="Polar residues" evidence="2">
    <location>
        <begin position="130"/>
        <end position="151"/>
    </location>
</feature>
<feature type="transmembrane region" description="Helical" evidence="3">
    <location>
        <begin position="806"/>
        <end position="828"/>
    </location>
</feature>
<evidence type="ECO:0000256" key="2">
    <source>
        <dbReference type="SAM" id="MobiDB-lite"/>
    </source>
</evidence>
<name>A0A3M4LK95_PSECI</name>
<dbReference type="InterPro" id="IPR050708">
    <property type="entry name" value="T6SS_VgrG/RHS"/>
</dbReference>
<feature type="region of interest" description="Disordered" evidence="2">
    <location>
        <begin position="123"/>
        <end position="154"/>
    </location>
</feature>
<dbReference type="AlphaFoldDB" id="A0A3M4LK95"/>
<protein>
    <recommendedName>
        <fullName evidence="4">Teneurin-like YD-shell domain-containing protein</fullName>
    </recommendedName>
</protein>
<dbReference type="InterPro" id="IPR022385">
    <property type="entry name" value="Rhs_assc_core"/>
</dbReference>
<dbReference type="PANTHER" id="PTHR32305">
    <property type="match status" value="1"/>
</dbReference>
<keyword evidence="1" id="KW-0677">Repeat</keyword>
<reference evidence="5 6" key="1">
    <citation type="submission" date="2018-08" db="EMBL/GenBank/DDBJ databases">
        <title>Recombination of ecologically and evolutionarily significant loci maintains genetic cohesion in the Pseudomonas syringae species complex.</title>
        <authorList>
            <person name="Dillon M."/>
            <person name="Thakur S."/>
            <person name="Almeida R.N.D."/>
            <person name="Weir B.S."/>
            <person name="Guttman D.S."/>
        </authorList>
    </citation>
    <scope>NUCLEOTIDE SEQUENCE [LARGE SCALE GENOMIC DNA]</scope>
    <source>
        <strain evidence="5 6">ICMP 3353</strain>
    </source>
</reference>
<evidence type="ECO:0000259" key="4">
    <source>
        <dbReference type="Pfam" id="PF25023"/>
    </source>
</evidence>